<evidence type="ECO:0000313" key="3">
    <source>
        <dbReference type="Proteomes" id="UP000001422"/>
    </source>
</evidence>
<feature type="region of interest" description="Disordered" evidence="1">
    <location>
        <begin position="1"/>
        <end position="23"/>
    </location>
</feature>
<dbReference type="eggNOG" id="ENOG5032399">
    <property type="taxonomic scope" value="Bacteria"/>
</dbReference>
<dbReference type="AlphaFoldDB" id="Q7U505"/>
<proteinExistence type="predicted"/>
<dbReference type="Proteomes" id="UP000001422">
    <property type="component" value="Chromosome"/>
</dbReference>
<evidence type="ECO:0000256" key="1">
    <source>
        <dbReference type="SAM" id="MobiDB-lite"/>
    </source>
</evidence>
<dbReference type="RefSeq" id="WP_011128765.1">
    <property type="nucleotide sequence ID" value="NC_005070.1"/>
</dbReference>
<dbReference type="KEGG" id="syw:SYNW1907"/>
<dbReference type="STRING" id="84588.SYNW1907"/>
<protein>
    <submittedName>
        <fullName evidence="2">Uncharacterized protein</fullName>
    </submittedName>
</protein>
<reference evidence="2 3" key="1">
    <citation type="journal article" date="2003" name="Nature">
        <title>The genome of a motile marine Synechococcus.</title>
        <authorList>
            <person name="Palenik B."/>
            <person name="Brahamsha B."/>
            <person name="Larimer F."/>
            <person name="Land M."/>
            <person name="Hauser L."/>
            <person name="Chain P."/>
            <person name="Lamerdin J."/>
            <person name="Regala W."/>
            <person name="Allen E.A."/>
            <person name="McCarren J."/>
            <person name="Paulsen I."/>
            <person name="Dufresne A."/>
            <person name="Partensky F."/>
            <person name="Webb E."/>
            <person name="Waterbury J."/>
        </authorList>
    </citation>
    <scope>NUCLEOTIDE SEQUENCE [LARGE SCALE GENOMIC DNA]</scope>
    <source>
        <strain evidence="2 3">WH8102</strain>
    </source>
</reference>
<gene>
    <name evidence="2" type="ordered locus">SYNW1907</name>
</gene>
<evidence type="ECO:0000313" key="2">
    <source>
        <dbReference type="EMBL" id="CAE08422.1"/>
    </source>
</evidence>
<keyword evidence="3" id="KW-1185">Reference proteome</keyword>
<dbReference type="EMBL" id="BX569694">
    <property type="protein sequence ID" value="CAE08422.1"/>
    <property type="molecule type" value="Genomic_DNA"/>
</dbReference>
<organism evidence="2 3">
    <name type="scientific">Parasynechococcus marenigrum (strain WH8102)</name>
    <dbReference type="NCBI Taxonomy" id="84588"/>
    <lineage>
        <taxon>Bacteria</taxon>
        <taxon>Bacillati</taxon>
        <taxon>Cyanobacteriota</taxon>
        <taxon>Cyanophyceae</taxon>
        <taxon>Synechococcales</taxon>
        <taxon>Prochlorococcaceae</taxon>
        <taxon>Parasynechococcus</taxon>
        <taxon>Parasynechococcus marenigrum</taxon>
    </lineage>
</organism>
<name>Q7U505_PARMW</name>
<sequence>MAKDAGTQADEKKRRRRGPAIPLEQVSPAVLTSTRDVAFTLQQLRLDPSAEEVLKAVLDRAAHLEEQASGITVFDD</sequence>
<dbReference type="HOGENOM" id="CLU_2653233_0_0_3"/>
<accession>Q7U505</accession>